<proteinExistence type="predicted"/>
<accession>A0A345YHS6</accession>
<dbReference type="GO" id="GO:0016740">
    <property type="term" value="F:transferase activity"/>
    <property type="evidence" value="ECO:0007669"/>
    <property type="project" value="UniProtKB-KW"/>
</dbReference>
<keyword evidence="2" id="KW-0808">Transferase</keyword>
<dbReference type="InterPro" id="IPR016181">
    <property type="entry name" value="Acyl_CoA_acyltransferase"/>
</dbReference>
<evidence type="ECO:0000259" key="1">
    <source>
        <dbReference type="Pfam" id="PF13480"/>
    </source>
</evidence>
<protein>
    <submittedName>
        <fullName evidence="2">GNAT family N-acetyltransferase</fullName>
    </submittedName>
</protein>
<dbReference type="KEGG" id="err:DVR09_05035"/>
<dbReference type="Gene3D" id="3.40.630.30">
    <property type="match status" value="1"/>
</dbReference>
<gene>
    <name evidence="2" type="ORF">DVR09_05035</name>
</gene>
<evidence type="ECO:0000313" key="3">
    <source>
        <dbReference type="Proteomes" id="UP000254508"/>
    </source>
</evidence>
<sequence length="295" mass="32767">MPFTVGSRRLFSIERSVATLAFSLQDILAGRVPPVPALNSVEGLRVLSAPTAAELRLRSAMPGFLIGSREQYARYFIDMAGSYEDYFSRFSAKTRSTLRRKRRKFEKAAGGSLDLRAYRTPEEIDTFTALAQPLSRRTYQARLLDAGLPEGEAAQAERRDLAAEDRLRAFLLFLDNAPVAYLYLPVERETLVYAYLGFDPGHAGLSPGTVLQMAALENLFAEGRYQYFDFTEGEGAHKALFGTDSVDCASFLMLRPTWANRAVIASLGGFDGTVKSVKRLARQTGVEGTLRRLLR</sequence>
<feature type="domain" description="BioF2-like acetyltransferase" evidence="1">
    <location>
        <begin position="92"/>
        <end position="238"/>
    </location>
</feature>
<reference evidence="3" key="1">
    <citation type="submission" date="2018-07" db="EMBL/GenBank/DDBJ databases">
        <title>Genome sequence of Erythrobacter strain YH-07, an antagonistic bacterium isolated from Yellow Sea.</title>
        <authorList>
            <person name="Tang T."/>
            <person name="Liu Q."/>
            <person name="Sun X."/>
        </authorList>
    </citation>
    <scope>NUCLEOTIDE SEQUENCE [LARGE SCALE GENOMIC DNA]</scope>
    <source>
        <strain evidence="3">YH-07</strain>
    </source>
</reference>
<organism evidence="2 3">
    <name type="scientific">Erythrobacter aureus</name>
    <dbReference type="NCBI Taxonomy" id="2182384"/>
    <lineage>
        <taxon>Bacteria</taxon>
        <taxon>Pseudomonadati</taxon>
        <taxon>Pseudomonadota</taxon>
        <taxon>Alphaproteobacteria</taxon>
        <taxon>Sphingomonadales</taxon>
        <taxon>Erythrobacteraceae</taxon>
        <taxon>Erythrobacter/Porphyrobacter group</taxon>
        <taxon>Erythrobacter</taxon>
    </lineage>
</organism>
<dbReference type="OrthoDB" id="3773784at2"/>
<dbReference type="Pfam" id="PF13480">
    <property type="entry name" value="Acetyltransf_6"/>
    <property type="match status" value="1"/>
</dbReference>
<keyword evidence="3" id="KW-1185">Reference proteome</keyword>
<dbReference type="Proteomes" id="UP000254508">
    <property type="component" value="Chromosome"/>
</dbReference>
<dbReference type="AlphaFoldDB" id="A0A345YHS6"/>
<dbReference type="InterPro" id="IPR038740">
    <property type="entry name" value="BioF2-like_GNAT_dom"/>
</dbReference>
<dbReference type="EMBL" id="CP031357">
    <property type="protein sequence ID" value="AXK43478.1"/>
    <property type="molecule type" value="Genomic_DNA"/>
</dbReference>
<name>A0A345YHS6_9SPHN</name>
<evidence type="ECO:0000313" key="2">
    <source>
        <dbReference type="EMBL" id="AXK43478.1"/>
    </source>
</evidence>
<dbReference type="SUPFAM" id="SSF55729">
    <property type="entry name" value="Acyl-CoA N-acyltransferases (Nat)"/>
    <property type="match status" value="1"/>
</dbReference>